<reference evidence="2" key="1">
    <citation type="submission" date="2022-11" db="EMBL/GenBank/DDBJ databases">
        <authorList>
            <person name="Scott C."/>
            <person name="Bruce N."/>
        </authorList>
    </citation>
    <scope>NUCLEOTIDE SEQUENCE</scope>
</reference>
<proteinExistence type="predicted"/>
<organism evidence="2 3">
    <name type="scientific">Parascedosporium putredinis</name>
    <dbReference type="NCBI Taxonomy" id="1442378"/>
    <lineage>
        <taxon>Eukaryota</taxon>
        <taxon>Fungi</taxon>
        <taxon>Dikarya</taxon>
        <taxon>Ascomycota</taxon>
        <taxon>Pezizomycotina</taxon>
        <taxon>Sordariomycetes</taxon>
        <taxon>Hypocreomycetidae</taxon>
        <taxon>Microascales</taxon>
        <taxon>Microascaceae</taxon>
        <taxon>Parascedosporium</taxon>
    </lineage>
</organism>
<feature type="region of interest" description="Disordered" evidence="1">
    <location>
        <begin position="1"/>
        <end position="26"/>
    </location>
</feature>
<accession>A0A9P1H1X2</accession>
<dbReference type="AlphaFoldDB" id="A0A9P1H1X2"/>
<evidence type="ECO:0000256" key="1">
    <source>
        <dbReference type="SAM" id="MobiDB-lite"/>
    </source>
</evidence>
<evidence type="ECO:0000313" key="3">
    <source>
        <dbReference type="Proteomes" id="UP000838763"/>
    </source>
</evidence>
<sequence>MGEMRTVRFAGTPTTQSPDPPTTTAECGVPTPTVALDLPTTGAATRWIASVVCTVAERVLETDPAALFTSIWIWDLFPGFAVQGTMGSSAIRAIDGVSNVWQSHILGLID</sequence>
<dbReference type="EMBL" id="CALLCH030000011">
    <property type="protein sequence ID" value="CAI4214394.1"/>
    <property type="molecule type" value="Genomic_DNA"/>
</dbReference>
<protein>
    <submittedName>
        <fullName evidence="2">Uncharacterized protein</fullName>
    </submittedName>
</protein>
<gene>
    <name evidence="2" type="ORF">PPNO1_LOCUS4122</name>
</gene>
<keyword evidence="3" id="KW-1185">Reference proteome</keyword>
<evidence type="ECO:0000313" key="2">
    <source>
        <dbReference type="EMBL" id="CAI4214394.1"/>
    </source>
</evidence>
<name>A0A9P1H1X2_9PEZI</name>
<dbReference type="Proteomes" id="UP000838763">
    <property type="component" value="Unassembled WGS sequence"/>
</dbReference>
<comment type="caution">
    <text evidence="2">The sequence shown here is derived from an EMBL/GenBank/DDBJ whole genome shotgun (WGS) entry which is preliminary data.</text>
</comment>